<name>F5YGM2_TREPZ</name>
<keyword evidence="5" id="KW-1005">Bacterial flagellum biogenesis</keyword>
<keyword evidence="11" id="KW-1185">Reference proteome</keyword>
<evidence type="ECO:0000256" key="3">
    <source>
        <dbReference type="ARBA" id="ARBA00016507"/>
    </source>
</evidence>
<dbReference type="PANTHER" id="PTHR34982">
    <property type="entry name" value="YOP PROTEINS TRANSLOCATION PROTEIN L"/>
    <property type="match status" value="1"/>
</dbReference>
<evidence type="ECO:0000259" key="9">
    <source>
        <dbReference type="Pfam" id="PF02108"/>
    </source>
</evidence>
<evidence type="ECO:0000256" key="5">
    <source>
        <dbReference type="ARBA" id="ARBA00022795"/>
    </source>
</evidence>
<keyword evidence="10" id="KW-0282">Flagellum</keyword>
<keyword evidence="10" id="KW-0966">Cell projection</keyword>
<reference evidence="10 11" key="2">
    <citation type="journal article" date="2011" name="ISME J.">
        <title>RNA-seq reveals cooperative metabolic interactions between two termite-gut spirochete species in co-culture.</title>
        <authorList>
            <person name="Rosenthal A.Z."/>
            <person name="Matson E.G."/>
            <person name="Eldar A."/>
            <person name="Leadbetter J.R."/>
        </authorList>
    </citation>
    <scope>NUCLEOTIDE SEQUENCE [LARGE SCALE GENOMIC DNA]</scope>
    <source>
        <strain evidence="11">ATCC BAA-887 / DSM 12427 / ZAS-2</strain>
    </source>
</reference>
<dbReference type="RefSeq" id="WP_015707656.1">
    <property type="nucleotide sequence ID" value="NC_015578.1"/>
</dbReference>
<comment type="function">
    <text evidence="1">Needed for flagellar regrowth and assembly.</text>
</comment>
<evidence type="ECO:0000256" key="8">
    <source>
        <dbReference type="SAM" id="MobiDB-lite"/>
    </source>
</evidence>
<dbReference type="eggNOG" id="COG1317">
    <property type="taxonomic scope" value="Bacteria"/>
</dbReference>
<dbReference type="GO" id="GO:0005829">
    <property type="term" value="C:cytosol"/>
    <property type="evidence" value="ECO:0007669"/>
    <property type="project" value="TreeGrafter"/>
</dbReference>
<dbReference type="Proteomes" id="UP000009223">
    <property type="component" value="Chromosome"/>
</dbReference>
<keyword evidence="4" id="KW-0813">Transport</keyword>
<accession>F5YGM2</accession>
<keyword evidence="6" id="KW-0653">Protein transport</keyword>
<dbReference type="NCBIfam" id="NF005198">
    <property type="entry name" value="PRK06669.1-3"/>
    <property type="match status" value="1"/>
</dbReference>
<evidence type="ECO:0000256" key="7">
    <source>
        <dbReference type="ARBA" id="ARBA00023225"/>
    </source>
</evidence>
<dbReference type="SUPFAM" id="SSF160527">
    <property type="entry name" value="V-type ATPase subunit E-like"/>
    <property type="match status" value="1"/>
</dbReference>
<feature type="region of interest" description="Disordered" evidence="8">
    <location>
        <begin position="305"/>
        <end position="345"/>
    </location>
</feature>
<dbReference type="InterPro" id="IPR051472">
    <property type="entry name" value="T3SS_Stator/FliH"/>
</dbReference>
<evidence type="ECO:0000256" key="1">
    <source>
        <dbReference type="ARBA" id="ARBA00003041"/>
    </source>
</evidence>
<evidence type="ECO:0000256" key="2">
    <source>
        <dbReference type="ARBA" id="ARBA00006602"/>
    </source>
</evidence>
<keyword evidence="10" id="KW-0969">Cilium</keyword>
<dbReference type="InterPro" id="IPR018035">
    <property type="entry name" value="Flagellar_FliH/T3SS_HrpE"/>
</dbReference>
<evidence type="ECO:0000256" key="6">
    <source>
        <dbReference type="ARBA" id="ARBA00022927"/>
    </source>
</evidence>
<proteinExistence type="inferred from homology"/>
<gene>
    <name evidence="10" type="ordered locus">TREPR_2556</name>
</gene>
<dbReference type="PANTHER" id="PTHR34982:SF1">
    <property type="entry name" value="FLAGELLAR ASSEMBLY PROTEIN FLIH"/>
    <property type="match status" value="1"/>
</dbReference>
<feature type="domain" description="Flagellar assembly protein FliH/Type III secretion system HrpE" evidence="9">
    <location>
        <begin position="170"/>
        <end position="296"/>
    </location>
</feature>
<dbReference type="GO" id="GO:0015031">
    <property type="term" value="P:protein transport"/>
    <property type="evidence" value="ECO:0007669"/>
    <property type="project" value="UniProtKB-KW"/>
</dbReference>
<evidence type="ECO:0000256" key="4">
    <source>
        <dbReference type="ARBA" id="ARBA00022448"/>
    </source>
</evidence>
<reference evidence="11" key="1">
    <citation type="submission" date="2009-12" db="EMBL/GenBank/DDBJ databases">
        <title>Complete sequence of Treponema primitia strain ZAS-2.</title>
        <authorList>
            <person name="Tetu S.G."/>
            <person name="Matson E."/>
            <person name="Ren Q."/>
            <person name="Seshadri R."/>
            <person name="Elbourne L."/>
            <person name="Hassan K.A."/>
            <person name="Durkin A."/>
            <person name="Radune D."/>
            <person name="Mohamoud Y."/>
            <person name="Shay R."/>
            <person name="Jin S."/>
            <person name="Zhang X."/>
            <person name="Lucey K."/>
            <person name="Ballor N.R."/>
            <person name="Ottesen E."/>
            <person name="Rosenthal R."/>
            <person name="Allen A."/>
            <person name="Leadbetter J.R."/>
            <person name="Paulsen I.T."/>
        </authorList>
    </citation>
    <scope>NUCLEOTIDE SEQUENCE [LARGE SCALE GENOMIC DNA]</scope>
    <source>
        <strain evidence="11">ATCC BAA-887 / DSM 12427 / ZAS-2</strain>
    </source>
</reference>
<dbReference type="KEGG" id="tpi:TREPR_2556"/>
<dbReference type="EMBL" id="CP001843">
    <property type="protein sequence ID" value="AEF85515.1"/>
    <property type="molecule type" value="Genomic_DNA"/>
</dbReference>
<dbReference type="GO" id="GO:0044781">
    <property type="term" value="P:bacterial-type flagellum organization"/>
    <property type="evidence" value="ECO:0007669"/>
    <property type="project" value="UniProtKB-KW"/>
</dbReference>
<dbReference type="OrthoDB" id="306494at2"/>
<dbReference type="STRING" id="545694.TREPR_2556"/>
<comment type="similarity">
    <text evidence="2">Belongs to the FliH family.</text>
</comment>
<evidence type="ECO:0000313" key="10">
    <source>
        <dbReference type="EMBL" id="AEF85515.1"/>
    </source>
</evidence>
<dbReference type="HOGENOM" id="CLU_077967_0_0_12"/>
<protein>
    <recommendedName>
        <fullName evidence="3">Flagellar assembly protein FliH</fullName>
    </recommendedName>
</protein>
<dbReference type="Pfam" id="PF02108">
    <property type="entry name" value="FliH"/>
    <property type="match status" value="1"/>
</dbReference>
<evidence type="ECO:0000313" key="11">
    <source>
        <dbReference type="Proteomes" id="UP000009223"/>
    </source>
</evidence>
<keyword evidence="7" id="KW-1006">Bacterial flagellum protein export</keyword>
<dbReference type="AlphaFoldDB" id="F5YGM2"/>
<feature type="compositionally biased region" description="Basic and acidic residues" evidence="8">
    <location>
        <begin position="139"/>
        <end position="161"/>
    </location>
</feature>
<sequence length="345" mass="37569">MITKAVFRPGELVMVDQKVFLEPPQAYAELPSFSSPALEPLDELEEMPEFLGPTADDLRREAELFKSNWDAEREAMIAEAKDKAEAIVADAQANAGEETLRAAEEAQELKTRAEAEAETLLAEAKQKAEELENSAQTTFEKDRKEAVDAGTKEGREAGYAEGKAEADRLIERVQTVLERAQGRREEILEETEQQIIDLVLILTRKVIKILSETQKDVVKANVSEALSKVKGRGDIIIRVNMTDVKLTTEHINSFITKMEGVKGIQVAEDSTVGPGGCIIETDFGEIDARISSQLSELESKILNMTPIKTKPKSPAGPSVSGGQTSGRGLGALSEQAETADSEAAE</sequence>
<dbReference type="CDD" id="cd06503">
    <property type="entry name" value="ATP-synt_Fo_b"/>
    <property type="match status" value="2"/>
</dbReference>
<organism evidence="10 11">
    <name type="scientific">Treponema primitia (strain ATCC BAA-887 / DSM 12427 / ZAS-2)</name>
    <dbReference type="NCBI Taxonomy" id="545694"/>
    <lineage>
        <taxon>Bacteria</taxon>
        <taxon>Pseudomonadati</taxon>
        <taxon>Spirochaetota</taxon>
        <taxon>Spirochaetia</taxon>
        <taxon>Spirochaetales</taxon>
        <taxon>Treponemataceae</taxon>
        <taxon>Treponema</taxon>
    </lineage>
</organism>
<feature type="region of interest" description="Disordered" evidence="8">
    <location>
        <begin position="130"/>
        <end position="161"/>
    </location>
</feature>